<gene>
    <name evidence="2" type="primary">pip_1</name>
    <name evidence="2" type="ORF">SAMEA1982600_00845</name>
</gene>
<accession>A0A157LRY0</accession>
<keyword evidence="2" id="KW-0031">Aminopeptidase</keyword>
<protein>
    <submittedName>
        <fullName evidence="2">Hydrolase-like protein</fullName>
        <ecNumber evidence="2">3.-.-.-</ecNumber>
        <ecNumber evidence="2">3.4.11.5</ecNumber>
    </submittedName>
</protein>
<dbReference type="Pfam" id="PF00561">
    <property type="entry name" value="Abhydrolase_1"/>
    <property type="match status" value="1"/>
</dbReference>
<dbReference type="OrthoDB" id="135231at2"/>
<dbReference type="Proteomes" id="UP000077037">
    <property type="component" value="Unassembled WGS sequence"/>
</dbReference>
<dbReference type="EC" id="3.-.-.-" evidence="2"/>
<dbReference type="SUPFAM" id="SSF53474">
    <property type="entry name" value="alpha/beta-Hydrolases"/>
    <property type="match status" value="1"/>
</dbReference>
<dbReference type="EC" id="3.4.11.5" evidence="2"/>
<keyword evidence="2" id="KW-0645">Protease</keyword>
<evidence type="ECO:0000313" key="3">
    <source>
        <dbReference type="Proteomes" id="UP000077037"/>
    </source>
</evidence>
<name>A0A157LRY0_9BORD</name>
<dbReference type="InterPro" id="IPR000073">
    <property type="entry name" value="AB_hydrolase_1"/>
</dbReference>
<dbReference type="RefSeq" id="WP_066408743.1">
    <property type="nucleotide sequence ID" value="NZ_FKBS01000008.1"/>
</dbReference>
<dbReference type="InterPro" id="IPR029058">
    <property type="entry name" value="AB_hydrolase_fold"/>
</dbReference>
<dbReference type="Gene3D" id="3.40.50.1820">
    <property type="entry name" value="alpha/beta hydrolase"/>
    <property type="match status" value="1"/>
</dbReference>
<keyword evidence="2" id="KW-0378">Hydrolase</keyword>
<dbReference type="PANTHER" id="PTHR43689:SF8">
    <property type="entry name" value="ALPHA_BETA-HYDROLASES SUPERFAMILY PROTEIN"/>
    <property type="match status" value="1"/>
</dbReference>
<dbReference type="EMBL" id="FKBS01000008">
    <property type="protein sequence ID" value="SAH99565.1"/>
    <property type="molecule type" value="Genomic_DNA"/>
</dbReference>
<proteinExistence type="predicted"/>
<reference evidence="2 3" key="1">
    <citation type="submission" date="2016-03" db="EMBL/GenBank/DDBJ databases">
        <authorList>
            <consortium name="Pathogen Informatics"/>
        </authorList>
    </citation>
    <scope>NUCLEOTIDE SEQUENCE [LARGE SCALE GENOMIC DNA]</scope>
    <source>
        <strain evidence="2 3">NCTC13364</strain>
    </source>
</reference>
<sequence>MSTIQTNDYRVPTDQGGLFVRRWTPDEDGFGALPPIVMLHDSLGCVELWRDFPAHLAAATGRDVIAYDRLGFGRSDPNPGTLSPLHFIQAEADEGFRSVREALALERFVLFGHSVGGGMSVACAARYPSACAGLICESAQMYAEDRTLNGIRDARQAFADPVQLQRLAKYHGEKAGWVLHAWIDSWLAPEFASWNLDAELRQVRSPILSLHGDTDEYGSTTHPERIARLAPADTTVHILPSCGHVPHREQEDVVLGYVRAWQDTAKP</sequence>
<dbReference type="GO" id="GO:0004177">
    <property type="term" value="F:aminopeptidase activity"/>
    <property type="evidence" value="ECO:0007669"/>
    <property type="project" value="UniProtKB-KW"/>
</dbReference>
<evidence type="ECO:0000259" key="1">
    <source>
        <dbReference type="Pfam" id="PF00561"/>
    </source>
</evidence>
<dbReference type="AlphaFoldDB" id="A0A157LRY0"/>
<evidence type="ECO:0000313" key="2">
    <source>
        <dbReference type="EMBL" id="SAH99565.1"/>
    </source>
</evidence>
<organism evidence="2 3">
    <name type="scientific">Bordetella ansorpii</name>
    <dbReference type="NCBI Taxonomy" id="288768"/>
    <lineage>
        <taxon>Bacteria</taxon>
        <taxon>Pseudomonadati</taxon>
        <taxon>Pseudomonadota</taxon>
        <taxon>Betaproteobacteria</taxon>
        <taxon>Burkholderiales</taxon>
        <taxon>Alcaligenaceae</taxon>
        <taxon>Bordetella</taxon>
    </lineage>
</organism>
<dbReference type="PRINTS" id="PR00111">
    <property type="entry name" value="ABHYDROLASE"/>
</dbReference>
<feature type="domain" description="AB hydrolase-1" evidence="1">
    <location>
        <begin position="34"/>
        <end position="144"/>
    </location>
</feature>
<dbReference type="PANTHER" id="PTHR43689">
    <property type="entry name" value="HYDROLASE"/>
    <property type="match status" value="1"/>
</dbReference>